<evidence type="ECO:0000256" key="1">
    <source>
        <dbReference type="ARBA" id="ARBA00004141"/>
    </source>
</evidence>
<evidence type="ECO:0000256" key="3">
    <source>
        <dbReference type="ARBA" id="ARBA00022989"/>
    </source>
</evidence>
<dbReference type="GO" id="GO:0005794">
    <property type="term" value="C:Golgi apparatus"/>
    <property type="evidence" value="ECO:0007669"/>
    <property type="project" value="TreeGrafter"/>
</dbReference>
<keyword evidence="7" id="KW-1185">Reference proteome</keyword>
<comment type="subcellular location">
    <subcellularLocation>
        <location evidence="1 5">Membrane</location>
        <topology evidence="1 5">Multi-pass membrane protein</topology>
    </subcellularLocation>
</comment>
<evidence type="ECO:0000313" key="7">
    <source>
        <dbReference type="Proteomes" id="UP001300502"/>
    </source>
</evidence>
<sequence>MAESNGFLSVFRNATRRTFSSQDESTTSESNSLSSLAWATSNLLQPISSTLKSQLWQIWHSAKSWSDFANSKKLKAPSDVADVRDRVLSNLRFYLPNYILLFVGLSSLSVLLRPFILIALLLVAFLYSYLFVLNPAPISLGAVQLNSQLKMMVLTVVAVFLTWVSGAVYVITSWLGVAFVIAMAHAVMHLPADEPDFESTV</sequence>
<proteinExistence type="inferred from homology"/>
<evidence type="ECO:0000256" key="5">
    <source>
        <dbReference type="RuleBase" id="RU363107"/>
    </source>
</evidence>
<feature type="transmembrane region" description="Helical" evidence="5">
    <location>
        <begin position="151"/>
        <end position="181"/>
    </location>
</feature>
<protein>
    <recommendedName>
        <fullName evidence="5">PRA1 family protein</fullName>
    </recommendedName>
</protein>
<dbReference type="InterPro" id="IPR004895">
    <property type="entry name" value="Prenylated_rab_accept_PRA1"/>
</dbReference>
<keyword evidence="4 5" id="KW-0472">Membrane</keyword>
<organism evidence="6 7">
    <name type="scientific">Galdieria yellowstonensis</name>
    <dbReference type="NCBI Taxonomy" id="3028027"/>
    <lineage>
        <taxon>Eukaryota</taxon>
        <taxon>Rhodophyta</taxon>
        <taxon>Bangiophyceae</taxon>
        <taxon>Galdieriales</taxon>
        <taxon>Galdieriaceae</taxon>
        <taxon>Galdieria</taxon>
    </lineage>
</organism>
<accession>A0AAV9I854</accession>
<evidence type="ECO:0000256" key="4">
    <source>
        <dbReference type="ARBA" id="ARBA00023136"/>
    </source>
</evidence>
<dbReference type="Pfam" id="PF03208">
    <property type="entry name" value="PRA1"/>
    <property type="match status" value="1"/>
</dbReference>
<keyword evidence="2 5" id="KW-0812">Transmembrane</keyword>
<dbReference type="Proteomes" id="UP001300502">
    <property type="component" value="Unassembled WGS sequence"/>
</dbReference>
<evidence type="ECO:0000313" key="6">
    <source>
        <dbReference type="EMBL" id="KAK4523530.1"/>
    </source>
</evidence>
<dbReference type="GO" id="GO:0016020">
    <property type="term" value="C:membrane"/>
    <property type="evidence" value="ECO:0007669"/>
    <property type="project" value="UniProtKB-SubCell"/>
</dbReference>
<name>A0AAV9I854_9RHOD</name>
<keyword evidence="3 5" id="KW-1133">Transmembrane helix</keyword>
<dbReference type="PANTHER" id="PTHR19317">
    <property type="entry name" value="PRENYLATED RAB ACCEPTOR 1-RELATED"/>
    <property type="match status" value="1"/>
</dbReference>
<gene>
    <name evidence="6" type="ORF">GAYE_PCTG69G1426</name>
</gene>
<evidence type="ECO:0000256" key="2">
    <source>
        <dbReference type="ARBA" id="ARBA00022692"/>
    </source>
</evidence>
<feature type="transmembrane region" description="Helical" evidence="5">
    <location>
        <begin position="98"/>
        <end position="131"/>
    </location>
</feature>
<dbReference type="PANTHER" id="PTHR19317:SF0">
    <property type="entry name" value="PRENYLATED RAB ACCEPTOR PROTEIN 1"/>
    <property type="match status" value="1"/>
</dbReference>
<dbReference type="AlphaFoldDB" id="A0AAV9I854"/>
<comment type="caution">
    <text evidence="6">The sequence shown here is derived from an EMBL/GenBank/DDBJ whole genome shotgun (WGS) entry which is preliminary data.</text>
</comment>
<comment type="similarity">
    <text evidence="5">Belongs to the PRA1 family.</text>
</comment>
<reference evidence="6 7" key="1">
    <citation type="submission" date="2022-07" db="EMBL/GenBank/DDBJ databases">
        <title>Genome-wide signatures of adaptation to extreme environments.</title>
        <authorList>
            <person name="Cho C.H."/>
            <person name="Yoon H.S."/>
        </authorList>
    </citation>
    <scope>NUCLEOTIDE SEQUENCE [LARGE SCALE GENOMIC DNA]</scope>
    <source>
        <strain evidence="6 7">108.79 E11</strain>
    </source>
</reference>
<dbReference type="EMBL" id="JANCYU010000016">
    <property type="protein sequence ID" value="KAK4523530.1"/>
    <property type="molecule type" value="Genomic_DNA"/>
</dbReference>